<keyword evidence="3 6" id="KW-0479">Metal-binding</keyword>
<dbReference type="InterPro" id="IPR036291">
    <property type="entry name" value="NAD(P)-bd_dom_sf"/>
</dbReference>
<sequence length="355" mass="37385">MKALVFHGPEQSSWQEVPDPELEATTDAIVRIDTTTICGTDLHILRGEQPDVEPGRVLGHEGVGEVVETGTDVRGIRPGDRVLISCVSACGHCHFCRERSYGQCRGGGGWVLGRTVDGTQAEYVRVPFADLSTHPLTSTAEGHDAVLLADVFPTAYEVGVLNGRVGPGDTVVVVGSGPIGLASIATAQFFSPGRIIAVDPDPARLDAAKRVGADAVADSAEDPERLVDDLTEGLGADVVIEAVGSPQSFETCTRMVRPGGRIANVGVHARPATLHLEDLWIKNVTITTGLVDTYSTATLLSLLAAGRLPASTLITHLFELDQMEEAYDVFAHAADTGAIKIAVGECARPLVARGK</sequence>
<proteinExistence type="inferred from homology"/>
<dbReference type="Pfam" id="PF00107">
    <property type="entry name" value="ADH_zinc_N"/>
    <property type="match status" value="1"/>
</dbReference>
<accession>A0A7X5XE38</accession>
<evidence type="ECO:0000256" key="1">
    <source>
        <dbReference type="ARBA" id="ARBA00001947"/>
    </source>
</evidence>
<evidence type="ECO:0000256" key="5">
    <source>
        <dbReference type="ARBA" id="ARBA00023002"/>
    </source>
</evidence>
<evidence type="ECO:0000313" key="9">
    <source>
        <dbReference type="Proteomes" id="UP000536624"/>
    </source>
</evidence>
<dbReference type="GO" id="GO:0016491">
    <property type="term" value="F:oxidoreductase activity"/>
    <property type="evidence" value="ECO:0007669"/>
    <property type="project" value="UniProtKB-KW"/>
</dbReference>
<gene>
    <name evidence="8" type="ORF">SMALB_8372</name>
</gene>
<evidence type="ECO:0000256" key="4">
    <source>
        <dbReference type="ARBA" id="ARBA00022833"/>
    </source>
</evidence>
<comment type="similarity">
    <text evidence="2 6">Belongs to the zinc-containing alcohol dehydrogenase family.</text>
</comment>
<reference evidence="8 9" key="1">
    <citation type="submission" date="2020-02" db="EMBL/GenBank/DDBJ databases">
        <title>Streptomyces malaysiensis DSM14702 (JHCC583434, PFL_A843) Genome sequencing and assembly.</title>
        <authorList>
            <person name="Samborskyy M."/>
        </authorList>
    </citation>
    <scope>NUCLEOTIDE SEQUENCE [LARGE SCALE GENOMIC DNA]</scope>
    <source>
        <strain evidence="8 9">DSM 14702</strain>
    </source>
</reference>
<dbReference type="Gene3D" id="3.90.180.10">
    <property type="entry name" value="Medium-chain alcohol dehydrogenases, catalytic domain"/>
    <property type="match status" value="1"/>
</dbReference>
<keyword evidence="4 6" id="KW-0862">Zinc</keyword>
<protein>
    <submittedName>
        <fullName evidence="8">Zinc-binding alcohol dehydrogenase</fullName>
    </submittedName>
</protein>
<dbReference type="Proteomes" id="UP000536624">
    <property type="component" value="Unassembled WGS sequence"/>
</dbReference>
<evidence type="ECO:0000259" key="7">
    <source>
        <dbReference type="SMART" id="SM00829"/>
    </source>
</evidence>
<evidence type="ECO:0000256" key="6">
    <source>
        <dbReference type="RuleBase" id="RU361277"/>
    </source>
</evidence>
<dbReference type="SUPFAM" id="SSF50129">
    <property type="entry name" value="GroES-like"/>
    <property type="match status" value="1"/>
</dbReference>
<dbReference type="SUPFAM" id="SSF51735">
    <property type="entry name" value="NAD(P)-binding Rossmann-fold domains"/>
    <property type="match status" value="1"/>
</dbReference>
<comment type="caution">
    <text evidence="8">The sequence shown here is derived from an EMBL/GenBank/DDBJ whole genome shotgun (WGS) entry which is preliminary data.</text>
</comment>
<name>A0A7X5XE38_STRMQ</name>
<dbReference type="PROSITE" id="PS00059">
    <property type="entry name" value="ADH_ZINC"/>
    <property type="match status" value="1"/>
</dbReference>
<evidence type="ECO:0000256" key="3">
    <source>
        <dbReference type="ARBA" id="ARBA00022723"/>
    </source>
</evidence>
<comment type="cofactor">
    <cofactor evidence="1 6">
        <name>Zn(2+)</name>
        <dbReference type="ChEBI" id="CHEBI:29105"/>
    </cofactor>
</comment>
<dbReference type="EMBL" id="JAALLH010000002">
    <property type="protein sequence ID" value="NIY70241.1"/>
    <property type="molecule type" value="Genomic_DNA"/>
</dbReference>
<dbReference type="AlphaFoldDB" id="A0A7X5XE38"/>
<dbReference type="PANTHER" id="PTHR42813">
    <property type="entry name" value="ZINC-TYPE ALCOHOL DEHYDROGENASE-LIKE"/>
    <property type="match status" value="1"/>
</dbReference>
<dbReference type="InterPro" id="IPR013149">
    <property type="entry name" value="ADH-like_C"/>
</dbReference>
<dbReference type="InterPro" id="IPR020843">
    <property type="entry name" value="ER"/>
</dbReference>
<dbReference type="InterPro" id="IPR002328">
    <property type="entry name" value="ADH_Zn_CS"/>
</dbReference>
<dbReference type="Pfam" id="PF08240">
    <property type="entry name" value="ADH_N"/>
    <property type="match status" value="1"/>
</dbReference>
<dbReference type="Gene3D" id="3.40.50.720">
    <property type="entry name" value="NAD(P)-binding Rossmann-like Domain"/>
    <property type="match status" value="1"/>
</dbReference>
<feature type="domain" description="Enoyl reductase (ER)" evidence="7">
    <location>
        <begin position="8"/>
        <end position="343"/>
    </location>
</feature>
<dbReference type="SMART" id="SM00829">
    <property type="entry name" value="PKS_ER"/>
    <property type="match status" value="1"/>
</dbReference>
<evidence type="ECO:0000256" key="2">
    <source>
        <dbReference type="ARBA" id="ARBA00008072"/>
    </source>
</evidence>
<dbReference type="PANTHER" id="PTHR42813:SF4">
    <property type="entry name" value="NADP-DEPENDENT ISOPROPANOL DEHYDROGENASE"/>
    <property type="match status" value="1"/>
</dbReference>
<organism evidence="8 9">
    <name type="scientific">Streptomyces malaysiensis</name>
    <dbReference type="NCBI Taxonomy" id="92644"/>
    <lineage>
        <taxon>Bacteria</taxon>
        <taxon>Bacillati</taxon>
        <taxon>Actinomycetota</taxon>
        <taxon>Actinomycetes</taxon>
        <taxon>Kitasatosporales</taxon>
        <taxon>Streptomycetaceae</taxon>
        <taxon>Streptomyces</taxon>
        <taxon>Streptomyces violaceusniger group</taxon>
    </lineage>
</organism>
<keyword evidence="5" id="KW-0560">Oxidoreductase</keyword>
<evidence type="ECO:0000313" key="8">
    <source>
        <dbReference type="EMBL" id="NIY70241.1"/>
    </source>
</evidence>
<dbReference type="InterPro" id="IPR013154">
    <property type="entry name" value="ADH-like_N"/>
</dbReference>
<dbReference type="RefSeq" id="WP_167505192.1">
    <property type="nucleotide sequence ID" value="NZ_JAALLH010000002.1"/>
</dbReference>
<dbReference type="InterPro" id="IPR011032">
    <property type="entry name" value="GroES-like_sf"/>
</dbReference>
<dbReference type="GO" id="GO:0008270">
    <property type="term" value="F:zinc ion binding"/>
    <property type="evidence" value="ECO:0007669"/>
    <property type="project" value="InterPro"/>
</dbReference>